<organism evidence="1 2">
    <name type="scientific">Ferroplasma acidiphilum</name>
    <dbReference type="NCBI Taxonomy" id="74969"/>
    <lineage>
        <taxon>Archaea</taxon>
        <taxon>Methanobacteriati</taxon>
        <taxon>Thermoplasmatota</taxon>
        <taxon>Thermoplasmata</taxon>
        <taxon>Thermoplasmatales</taxon>
        <taxon>Ferroplasmaceae</taxon>
        <taxon>Ferroplasma</taxon>
    </lineage>
</organism>
<dbReference type="KEGG" id="fai:FAD_0852"/>
<dbReference type="InterPro" id="IPR029055">
    <property type="entry name" value="Ntn_hydrolases_N"/>
</dbReference>
<keyword evidence="2" id="KW-1185">Reference proteome</keyword>
<proteinExistence type="predicted"/>
<sequence length="230" mass="26251">MFGYVGYSNEELDELYSALIEASRKDKIGEKYGYSSHDDGFGIAVYTEDNLFHFRSTKPIYKEKLNLPEFNGKIYAIFHALNAHDKDLISPIFEHPFIASNGNQVMYMAHNGVVDKQQLMENLGIKGVYNDTEAALEYLNKNGLNSISDLEDYTKSSLNVIILNLDKKSRSGTIYFKNFYHYKSKSDYLDMYTAVLPHGKAVVSSTLTLYGIDRYARVNTQSMTNLEEIH</sequence>
<evidence type="ECO:0000313" key="1">
    <source>
        <dbReference type="EMBL" id="ARD84751.1"/>
    </source>
</evidence>
<dbReference type="RefSeq" id="WP_155951110.1">
    <property type="nucleotide sequence ID" value="NZ_CP015363.1"/>
</dbReference>
<dbReference type="SUPFAM" id="SSF56235">
    <property type="entry name" value="N-terminal nucleophile aminohydrolases (Ntn hydrolases)"/>
    <property type="match status" value="1"/>
</dbReference>
<protein>
    <submittedName>
        <fullName evidence="1">Glutamine amidotransferase class-II</fullName>
    </submittedName>
</protein>
<dbReference type="OrthoDB" id="350529at2157"/>
<accession>A0A1V0N3R6</accession>
<evidence type="ECO:0000313" key="2">
    <source>
        <dbReference type="Proteomes" id="UP000192050"/>
    </source>
</evidence>
<keyword evidence="1" id="KW-0315">Glutamine amidotransferase</keyword>
<keyword evidence="1" id="KW-0808">Transferase</keyword>
<name>A0A1V0N3R6_9ARCH</name>
<dbReference type="GeneID" id="31676352"/>
<dbReference type="Gene3D" id="3.60.20.10">
    <property type="entry name" value="Glutamine Phosphoribosylpyrophosphate, subunit 1, domain 1"/>
    <property type="match status" value="1"/>
</dbReference>
<dbReference type="AlphaFoldDB" id="A0A1V0N3R6"/>
<dbReference type="Proteomes" id="UP000192050">
    <property type="component" value="Chromosome"/>
</dbReference>
<dbReference type="EMBL" id="CP015363">
    <property type="protein sequence ID" value="ARD84751.1"/>
    <property type="molecule type" value="Genomic_DNA"/>
</dbReference>
<reference evidence="1 2" key="1">
    <citation type="submission" date="2011-10" db="EMBL/GenBank/DDBJ databases">
        <title>Metabolic and evolutionary patterns in the extreme acidophile Ferroplasma acidiphilum.</title>
        <authorList>
            <person name="Golyshina O.V."/>
            <person name="Kozyavkin S.A."/>
            <person name="Tatusov R.L."/>
            <person name="Slesarev A.I."/>
            <person name="Golyshin P.N."/>
        </authorList>
    </citation>
    <scope>NUCLEOTIDE SEQUENCE [LARGE SCALE GENOMIC DNA]</scope>
    <source>
        <strain evidence="2">Y</strain>
    </source>
</reference>
<dbReference type="PANTHER" id="PTHR42824">
    <property type="entry name" value="GLUTAMINE AMIDOTRANSFERASE"/>
    <property type="match status" value="1"/>
</dbReference>
<dbReference type="GO" id="GO:0016740">
    <property type="term" value="F:transferase activity"/>
    <property type="evidence" value="ECO:0007669"/>
    <property type="project" value="UniProtKB-KW"/>
</dbReference>
<dbReference type="PANTHER" id="PTHR42824:SF1">
    <property type="entry name" value="GLUTAMINE AMIDOTRANSFERASE YAFJ-RELATED"/>
    <property type="match status" value="1"/>
</dbReference>
<gene>
    <name evidence="1" type="ORF">FAD_0852</name>
</gene>